<feature type="compositionally biased region" description="Low complexity" evidence="2">
    <location>
        <begin position="36"/>
        <end position="73"/>
    </location>
</feature>
<sequence>MLYSLHYVHRTDGTLQPRRLGEAGSLIVLDGGGPKDTSSSSSTDTASGGSSATGSGTNGENAAAGGSSSEGTTGAAGGGDTAGAAAGGGGGTDVCHVDPNNEYHGDVVMWGDKNMKSSPEECCQSCASTPGCNIWVFCGKDEGCGYGSPRPKGECWLKKNTLSYVMENYGQGHSAISWTAGAVYSQAEYRAYLQEREAAVKVEKARLQKLRDDPELPLVWIDVALNGTKLGRVEYVLFVKDSPRAAENFRLLCSGEKGKDASGRSIHIKGAYYYRIIDRFIDQTGAEVDGVYEGEFHDDPGGLKLKHTHKGLLSMANGGPNTNGGHFSTMMGPAHHLDGSYTIFGEVVSGLEHLERINALSKGQRNNELLQSHLAQIVDAGQTRPGTYVSTPEFQAVIESEKARILWRTQQPPAELGRLRKLYLDPSLPLVYMDVAIKGKYAGRMEFVLFAKESPRAAESFRLLCTGEAGVAPPGHEGAGKPYHFKGIYFYRIIEGFIDQAGQHTDSPLGGLFLDDPDGLRLNHTHMGLLSMANIGPNTNGAHFSIIMGAPHHLDGHYTIFGELVDGHHVALAINALAHGQPNNEHSGSKDAQVIDSGQVRRGTYWDEPAFQEVIRQERQRIKDNWKQPK</sequence>
<organism evidence="4 5">
    <name type="scientific">Chlamydomonas schloesseri</name>
    <dbReference type="NCBI Taxonomy" id="2026947"/>
    <lineage>
        <taxon>Eukaryota</taxon>
        <taxon>Viridiplantae</taxon>
        <taxon>Chlorophyta</taxon>
        <taxon>core chlorophytes</taxon>
        <taxon>Chlorophyceae</taxon>
        <taxon>CS clade</taxon>
        <taxon>Chlamydomonadales</taxon>
        <taxon>Chlamydomonadaceae</taxon>
        <taxon>Chlamydomonas</taxon>
    </lineage>
</organism>
<evidence type="ECO:0000259" key="3">
    <source>
        <dbReference type="PROSITE" id="PS50072"/>
    </source>
</evidence>
<dbReference type="GO" id="GO:0005737">
    <property type="term" value="C:cytoplasm"/>
    <property type="evidence" value="ECO:0007669"/>
    <property type="project" value="TreeGrafter"/>
</dbReference>
<dbReference type="Proteomes" id="UP000613740">
    <property type="component" value="Unassembled WGS sequence"/>
</dbReference>
<evidence type="ECO:0000256" key="2">
    <source>
        <dbReference type="SAM" id="MobiDB-lite"/>
    </source>
</evidence>
<evidence type="ECO:0000313" key="5">
    <source>
        <dbReference type="Proteomes" id="UP000613740"/>
    </source>
</evidence>
<dbReference type="InterPro" id="IPR003609">
    <property type="entry name" value="Pan_app"/>
</dbReference>
<dbReference type="InterPro" id="IPR029000">
    <property type="entry name" value="Cyclophilin-like_dom_sf"/>
</dbReference>
<dbReference type="OrthoDB" id="193499at2759"/>
<dbReference type="Pfam" id="PF00160">
    <property type="entry name" value="Pro_isomerase"/>
    <property type="match status" value="2"/>
</dbReference>
<dbReference type="Gene3D" id="2.40.100.10">
    <property type="entry name" value="Cyclophilin-like"/>
    <property type="match status" value="2"/>
</dbReference>
<dbReference type="GO" id="GO:0003755">
    <property type="term" value="F:peptidyl-prolyl cis-trans isomerase activity"/>
    <property type="evidence" value="ECO:0007669"/>
    <property type="project" value="InterPro"/>
</dbReference>
<dbReference type="GO" id="GO:0006457">
    <property type="term" value="P:protein folding"/>
    <property type="evidence" value="ECO:0007669"/>
    <property type="project" value="TreeGrafter"/>
</dbReference>
<keyword evidence="5" id="KW-1185">Reference proteome</keyword>
<comment type="similarity">
    <text evidence="1">Belongs to the cyclophilin-type PPIase family.</text>
</comment>
<dbReference type="AlphaFoldDB" id="A0A835WKJ5"/>
<gene>
    <name evidence="4" type="ORF">HYH02_005533</name>
</gene>
<dbReference type="InterPro" id="IPR002130">
    <property type="entry name" value="Cyclophilin-type_PPIase_dom"/>
</dbReference>
<dbReference type="Gene3D" id="3.50.4.10">
    <property type="entry name" value="Hepatocyte Growth Factor"/>
    <property type="match status" value="1"/>
</dbReference>
<proteinExistence type="inferred from homology"/>
<dbReference type="EMBL" id="JAEHOD010000014">
    <property type="protein sequence ID" value="KAG2449383.1"/>
    <property type="molecule type" value="Genomic_DNA"/>
</dbReference>
<feature type="region of interest" description="Disordered" evidence="2">
    <location>
        <begin position="26"/>
        <end position="80"/>
    </location>
</feature>
<feature type="domain" description="PPIase cyclophilin-type" evidence="3">
    <location>
        <begin position="432"/>
        <end position="599"/>
    </location>
</feature>
<dbReference type="PANTHER" id="PTHR11071:SF561">
    <property type="entry name" value="PEPTIDYL-PROLYL CIS-TRANS ISOMERASE D-RELATED"/>
    <property type="match status" value="1"/>
</dbReference>
<dbReference type="PROSITE" id="PS50072">
    <property type="entry name" value="CSA_PPIASE_2"/>
    <property type="match status" value="2"/>
</dbReference>
<dbReference type="PANTHER" id="PTHR11071">
    <property type="entry name" value="PEPTIDYL-PROLYL CIS-TRANS ISOMERASE"/>
    <property type="match status" value="1"/>
</dbReference>
<evidence type="ECO:0000256" key="1">
    <source>
        <dbReference type="ARBA" id="ARBA00007365"/>
    </source>
</evidence>
<name>A0A835WKJ5_9CHLO</name>
<dbReference type="GO" id="GO:0016018">
    <property type="term" value="F:cyclosporin A binding"/>
    <property type="evidence" value="ECO:0007669"/>
    <property type="project" value="TreeGrafter"/>
</dbReference>
<dbReference type="PRINTS" id="PR00153">
    <property type="entry name" value="CSAPPISMRASE"/>
</dbReference>
<dbReference type="Pfam" id="PF14295">
    <property type="entry name" value="PAN_4"/>
    <property type="match status" value="1"/>
</dbReference>
<evidence type="ECO:0000313" key="4">
    <source>
        <dbReference type="EMBL" id="KAG2449383.1"/>
    </source>
</evidence>
<comment type="caution">
    <text evidence="4">The sequence shown here is derived from an EMBL/GenBank/DDBJ whole genome shotgun (WGS) entry which is preliminary data.</text>
</comment>
<accession>A0A835WKJ5</accession>
<protein>
    <recommendedName>
        <fullName evidence="3">PPIase cyclophilin-type domain-containing protein</fullName>
    </recommendedName>
</protein>
<dbReference type="SUPFAM" id="SSF50891">
    <property type="entry name" value="Cyclophilin-like"/>
    <property type="match status" value="2"/>
</dbReference>
<reference evidence="4" key="1">
    <citation type="journal article" date="2020" name="bioRxiv">
        <title>Comparative genomics of Chlamydomonas.</title>
        <authorList>
            <person name="Craig R.J."/>
            <person name="Hasan A.R."/>
            <person name="Ness R.W."/>
            <person name="Keightley P.D."/>
        </authorList>
    </citation>
    <scope>NUCLEOTIDE SEQUENCE</scope>
    <source>
        <strain evidence="4">CCAP 11/173</strain>
    </source>
</reference>
<feature type="domain" description="PPIase cyclophilin-type" evidence="3">
    <location>
        <begin position="220"/>
        <end position="382"/>
    </location>
</feature>